<dbReference type="Pfam" id="PF12710">
    <property type="entry name" value="HAD"/>
    <property type="match status" value="1"/>
</dbReference>
<sequence length="313" mass="34020">MRQPLQRAFASLARTPVKQLQQPRPRMHLIFDFDGTITRRDTIGELARSAIARQQSHGGGGGGGLEAAWEQAVRDYGADYSAYRQEYRPAEAQRRSATDEVRYLAGLKSVEEASLDRVGRSGVFAGLGADQLFCMGVEAVEARRVAVRDGFADLVELAARRGWRVDVVSVNWSGAFIRGVIHPHRLAVTANEISPDGHIRGPGGPLGADRITTSPDKLRAVHHLIEAAAADDNNSNTNRVLYFGDSATDMECLLHEDGVVVADGRDSALMQVLGRIGVEVPHIGELPPHSRNDGVVLSWASDFREVLDSGILE</sequence>
<dbReference type="GeneID" id="68351889"/>
<keyword evidence="1" id="KW-0378">Hydrolase</keyword>
<dbReference type="AlphaFoldDB" id="A0A9P8SLV9"/>
<comment type="caution">
    <text evidence="1">The sequence shown here is derived from an EMBL/GenBank/DDBJ whole genome shotgun (WGS) entry which is preliminary data.</text>
</comment>
<accession>A0A9P8SLV9</accession>
<reference evidence="1" key="1">
    <citation type="submission" date="2021-09" db="EMBL/GenBank/DDBJ databases">
        <title>A high-quality genome of the endoparasitic fungus Hirsutella rhossiliensis with a comparison of Hirsutella genomes reveals transposable elements contributing to genome size variation.</title>
        <authorList>
            <person name="Lin R."/>
            <person name="Jiao Y."/>
            <person name="Sun X."/>
            <person name="Ling J."/>
            <person name="Xie B."/>
            <person name="Cheng X."/>
        </authorList>
    </citation>
    <scope>NUCLEOTIDE SEQUENCE</scope>
    <source>
        <strain evidence="1">HR02</strain>
    </source>
</reference>
<dbReference type="RefSeq" id="XP_044724864.1">
    <property type="nucleotide sequence ID" value="XM_044861231.1"/>
</dbReference>
<dbReference type="OrthoDB" id="10255128at2759"/>
<dbReference type="SUPFAM" id="SSF56784">
    <property type="entry name" value="HAD-like"/>
    <property type="match status" value="1"/>
</dbReference>
<dbReference type="PANTHER" id="PTHR28181">
    <property type="entry name" value="UPF0655 PROTEIN YCR015C"/>
    <property type="match status" value="1"/>
</dbReference>
<dbReference type="InterPro" id="IPR036412">
    <property type="entry name" value="HAD-like_sf"/>
</dbReference>
<dbReference type="PANTHER" id="PTHR28181:SF1">
    <property type="entry name" value="COLD TOLERANCE PROTEIN 1"/>
    <property type="match status" value="1"/>
</dbReference>
<name>A0A9P8SLV9_9HYPO</name>
<dbReference type="GO" id="GO:0016787">
    <property type="term" value="F:hydrolase activity"/>
    <property type="evidence" value="ECO:0007669"/>
    <property type="project" value="UniProtKB-KW"/>
</dbReference>
<gene>
    <name evidence="1" type="ORF">HRG_02760</name>
</gene>
<dbReference type="EMBL" id="JAIZPD010000002">
    <property type="protein sequence ID" value="KAH0967351.1"/>
    <property type="molecule type" value="Genomic_DNA"/>
</dbReference>
<keyword evidence="2" id="KW-1185">Reference proteome</keyword>
<evidence type="ECO:0000313" key="1">
    <source>
        <dbReference type="EMBL" id="KAH0967351.1"/>
    </source>
</evidence>
<dbReference type="InterPro" id="IPR050849">
    <property type="entry name" value="HAD-like_hydrolase_phosphatase"/>
</dbReference>
<dbReference type="Proteomes" id="UP000824596">
    <property type="component" value="Unassembled WGS sequence"/>
</dbReference>
<proteinExistence type="predicted"/>
<dbReference type="InterPro" id="IPR023214">
    <property type="entry name" value="HAD_sf"/>
</dbReference>
<organism evidence="1 2">
    <name type="scientific">Hirsutella rhossiliensis</name>
    <dbReference type="NCBI Taxonomy" id="111463"/>
    <lineage>
        <taxon>Eukaryota</taxon>
        <taxon>Fungi</taxon>
        <taxon>Dikarya</taxon>
        <taxon>Ascomycota</taxon>
        <taxon>Pezizomycotina</taxon>
        <taxon>Sordariomycetes</taxon>
        <taxon>Hypocreomycetidae</taxon>
        <taxon>Hypocreales</taxon>
        <taxon>Ophiocordycipitaceae</taxon>
        <taxon>Hirsutella</taxon>
    </lineage>
</organism>
<evidence type="ECO:0000313" key="2">
    <source>
        <dbReference type="Proteomes" id="UP000824596"/>
    </source>
</evidence>
<dbReference type="Gene3D" id="3.40.50.1000">
    <property type="entry name" value="HAD superfamily/HAD-like"/>
    <property type="match status" value="1"/>
</dbReference>
<protein>
    <submittedName>
        <fullName evidence="1">Haloacid dehalogenase-like hydrolase domain-containing protein</fullName>
    </submittedName>
</protein>